<dbReference type="RefSeq" id="WP_378994987.1">
    <property type="nucleotide sequence ID" value="NZ_JBHSMT010000008.1"/>
</dbReference>
<gene>
    <name evidence="1" type="ORF">ACFPM8_03375</name>
</gene>
<proteinExistence type="predicted"/>
<evidence type="ECO:0000313" key="2">
    <source>
        <dbReference type="Proteomes" id="UP001596045"/>
    </source>
</evidence>
<reference evidence="2" key="1">
    <citation type="journal article" date="2019" name="Int. J. Syst. Evol. Microbiol.">
        <title>The Global Catalogue of Microorganisms (GCM) 10K type strain sequencing project: providing services to taxonomists for standard genome sequencing and annotation.</title>
        <authorList>
            <consortium name="The Broad Institute Genomics Platform"/>
            <consortium name="The Broad Institute Genome Sequencing Center for Infectious Disease"/>
            <person name="Wu L."/>
            <person name="Ma J."/>
        </authorList>
    </citation>
    <scope>NUCLEOTIDE SEQUENCE [LARGE SCALE GENOMIC DNA]</scope>
    <source>
        <strain evidence="2">JCM 17066</strain>
    </source>
</reference>
<evidence type="ECO:0000313" key="1">
    <source>
        <dbReference type="EMBL" id="MFC5472991.1"/>
    </source>
</evidence>
<dbReference type="InterPro" id="IPR021234">
    <property type="entry name" value="DUF2827"/>
</dbReference>
<comment type="caution">
    <text evidence="1">The sequence shown here is derived from an EMBL/GenBank/DDBJ whole genome shotgun (WGS) entry which is preliminary data.</text>
</comment>
<accession>A0ABW0M5V1</accession>
<keyword evidence="2" id="KW-1185">Reference proteome</keyword>
<dbReference type="Proteomes" id="UP001596045">
    <property type="component" value="Unassembled WGS sequence"/>
</dbReference>
<sequence length="382" mass="44063">MNASTGATGSLRIGITIGLHQENESLWNNGIKQNAVYLAEALKQCPSVQSVRLVNTTAVAITAALPWDQTRWPTVTFEQAKDDLDIMIELGGQIDANQTDYLKQQGTRLVSYCCGFEYVHVMQSVLFNRPMWGYDLFVNQRYDAIWMVPQVATNSQSYFETLRRRPAQVVPFVWDPVFVDERSRGFEHHGEYRPRSGPRRLTVMEPNHDIVKFCMYPAFIAEEAFRRQPQDIAILQVTNAERLARESKEFIAVMNQLDIVRQHKAVFLGRFDTPQFLNQMTDVVISHQIENALNYFYFDVCWQGYPLIHNAYMCSDLGYYYDGNDVQAGSRRLLDALANHDAVWQDYLTRQRQVLGRYLPGCPEVSAEYERLLTTLMRQTIA</sequence>
<name>A0ABW0M5V1_9BURK</name>
<dbReference type="Pfam" id="PF10933">
    <property type="entry name" value="DUF2827"/>
    <property type="match status" value="1"/>
</dbReference>
<dbReference type="EMBL" id="JBHSMT010000008">
    <property type="protein sequence ID" value="MFC5472991.1"/>
    <property type="molecule type" value="Genomic_DNA"/>
</dbReference>
<protein>
    <submittedName>
        <fullName evidence="1">DUF2827 domain-containing protein</fullName>
    </submittedName>
</protein>
<organism evidence="1 2">
    <name type="scientific">Paraherbaspirillum soli</name>
    <dbReference type="NCBI Taxonomy" id="631222"/>
    <lineage>
        <taxon>Bacteria</taxon>
        <taxon>Pseudomonadati</taxon>
        <taxon>Pseudomonadota</taxon>
        <taxon>Betaproteobacteria</taxon>
        <taxon>Burkholderiales</taxon>
        <taxon>Oxalobacteraceae</taxon>
        <taxon>Paraherbaspirillum</taxon>
    </lineage>
</organism>